<dbReference type="EMBL" id="FOVD01000004">
    <property type="protein sequence ID" value="SFN50525.1"/>
    <property type="molecule type" value="Genomic_DNA"/>
</dbReference>
<name>A0A1I4ZJS7_CHROL</name>
<keyword evidence="2 6" id="KW-0645">Protease</keyword>
<sequence>MDNNFFSVSNTGELAEFENKTLPSPFVQVEGLDKNTLEEVQGFKLRNADWLEALSDDIVNLPHIDSFLPESTCGNDDRVMVNPQNIPYRYICSLIITASNGGQYIGTGFFINKRCIITSGHCVFIKNAGGWVRSVQVIPGRDGGNAPFGSQISTNFRSMEEFIRNENSDFDHGAIILPDNTLFNRVGGYFGYSELKTSTLLNNSGYPKDKPRGTQWFNAGMPTNVTDYKLEYMIDTEGGQSGSPVYVNAPVRSVVGVHGYGGCPNKAVRVRDYFFQRWAEWARL</sequence>
<keyword evidence="3" id="KW-0732">Signal</keyword>
<dbReference type="Proteomes" id="UP000198769">
    <property type="component" value="Unassembled WGS sequence"/>
</dbReference>
<evidence type="ECO:0000256" key="2">
    <source>
        <dbReference type="ARBA" id="ARBA00022670"/>
    </source>
</evidence>
<dbReference type="OrthoDB" id="191045at2"/>
<evidence type="ECO:0000256" key="4">
    <source>
        <dbReference type="ARBA" id="ARBA00022801"/>
    </source>
</evidence>
<reference evidence="8" key="1">
    <citation type="submission" date="2016-10" db="EMBL/GenBank/DDBJ databases">
        <authorList>
            <person name="Varghese N."/>
            <person name="Submissions S."/>
        </authorList>
    </citation>
    <scope>NUCLEOTIDE SEQUENCE [LARGE SCALE GENOMIC DNA]</scope>
    <source>
        <strain evidence="8">DSM 25575</strain>
    </source>
</reference>
<keyword evidence="5 6" id="KW-0720">Serine protease</keyword>
<keyword evidence="4 6" id="KW-0378">Hydrolase</keyword>
<evidence type="ECO:0000256" key="1">
    <source>
        <dbReference type="ARBA" id="ARBA00008764"/>
    </source>
</evidence>
<dbReference type="InterPro" id="IPR043504">
    <property type="entry name" value="Peptidase_S1_PA_chymotrypsin"/>
</dbReference>
<comment type="similarity">
    <text evidence="1 6">Belongs to the peptidase S1B family.</text>
</comment>
<dbReference type="PROSITE" id="PS00673">
    <property type="entry name" value="V8_SER"/>
    <property type="match status" value="1"/>
</dbReference>
<protein>
    <recommendedName>
        <fullName evidence="6">Serine protease</fullName>
        <ecNumber evidence="6">3.4.21.-</ecNumber>
    </recommendedName>
</protein>
<proteinExistence type="inferred from homology"/>
<dbReference type="AlphaFoldDB" id="A0A1I4ZJS7"/>
<evidence type="ECO:0000313" key="7">
    <source>
        <dbReference type="EMBL" id="SFN50525.1"/>
    </source>
</evidence>
<dbReference type="PRINTS" id="PR00839">
    <property type="entry name" value="V8PROTEASE"/>
</dbReference>
<gene>
    <name evidence="7" type="ORF">SAMN05421594_3040</name>
</gene>
<evidence type="ECO:0000256" key="6">
    <source>
        <dbReference type="RuleBase" id="RU004296"/>
    </source>
</evidence>
<dbReference type="PANTHER" id="PTHR15462">
    <property type="entry name" value="SERINE PROTEASE"/>
    <property type="match status" value="1"/>
</dbReference>
<dbReference type="GO" id="GO:0006508">
    <property type="term" value="P:proteolysis"/>
    <property type="evidence" value="ECO:0007669"/>
    <property type="project" value="UniProtKB-KW"/>
</dbReference>
<accession>A0A1I4ZJS7</accession>
<dbReference type="PANTHER" id="PTHR15462:SF8">
    <property type="entry name" value="SERINE PROTEASE"/>
    <property type="match status" value="1"/>
</dbReference>
<dbReference type="SUPFAM" id="SSF50494">
    <property type="entry name" value="Trypsin-like serine proteases"/>
    <property type="match status" value="1"/>
</dbReference>
<dbReference type="RefSeq" id="WP_090025183.1">
    <property type="nucleotide sequence ID" value="NZ_FOVD01000004.1"/>
</dbReference>
<dbReference type="InterPro" id="IPR050966">
    <property type="entry name" value="Glutamyl_endopeptidase"/>
</dbReference>
<dbReference type="Gene3D" id="2.40.10.10">
    <property type="entry name" value="Trypsin-like serine proteases"/>
    <property type="match status" value="2"/>
</dbReference>
<evidence type="ECO:0000256" key="3">
    <source>
        <dbReference type="ARBA" id="ARBA00022729"/>
    </source>
</evidence>
<dbReference type="InterPro" id="IPR000126">
    <property type="entry name" value="V8_ser_AS"/>
</dbReference>
<dbReference type="InterPro" id="IPR009003">
    <property type="entry name" value="Peptidase_S1_PA"/>
</dbReference>
<dbReference type="EC" id="3.4.21.-" evidence="6"/>
<organism evidence="7 8">
    <name type="scientific">Chryseobacterium oleae</name>
    <dbReference type="NCBI Taxonomy" id="491207"/>
    <lineage>
        <taxon>Bacteria</taxon>
        <taxon>Pseudomonadati</taxon>
        <taxon>Bacteroidota</taxon>
        <taxon>Flavobacteriia</taxon>
        <taxon>Flavobacteriales</taxon>
        <taxon>Weeksellaceae</taxon>
        <taxon>Chryseobacterium group</taxon>
        <taxon>Chryseobacterium</taxon>
    </lineage>
</organism>
<dbReference type="InterPro" id="IPR008256">
    <property type="entry name" value="Peptidase_S1B"/>
</dbReference>
<evidence type="ECO:0000313" key="8">
    <source>
        <dbReference type="Proteomes" id="UP000198769"/>
    </source>
</evidence>
<keyword evidence="8" id="KW-1185">Reference proteome</keyword>
<dbReference type="GO" id="GO:0008236">
    <property type="term" value="F:serine-type peptidase activity"/>
    <property type="evidence" value="ECO:0007669"/>
    <property type="project" value="UniProtKB-KW"/>
</dbReference>
<evidence type="ECO:0000256" key="5">
    <source>
        <dbReference type="ARBA" id="ARBA00022825"/>
    </source>
</evidence>